<feature type="domain" description="GST C-terminal" evidence="2">
    <location>
        <begin position="87"/>
        <end position="201"/>
    </location>
</feature>
<proteinExistence type="predicted"/>
<organism evidence="3 4">
    <name type="scientific">Ectopseudomonas composti</name>
    <dbReference type="NCBI Taxonomy" id="658457"/>
    <lineage>
        <taxon>Bacteria</taxon>
        <taxon>Pseudomonadati</taxon>
        <taxon>Pseudomonadota</taxon>
        <taxon>Gammaproteobacteria</taxon>
        <taxon>Pseudomonadales</taxon>
        <taxon>Pseudomonadaceae</taxon>
        <taxon>Ectopseudomonas</taxon>
    </lineage>
</organism>
<accession>A0A1I5S7E6</accession>
<protein>
    <submittedName>
        <fullName evidence="3">Glutathione S-transferase</fullName>
    </submittedName>
</protein>
<dbReference type="EMBL" id="FOWP01000019">
    <property type="protein sequence ID" value="SFP66624.1"/>
    <property type="molecule type" value="Genomic_DNA"/>
</dbReference>
<dbReference type="InterPro" id="IPR004046">
    <property type="entry name" value="GST_C"/>
</dbReference>
<dbReference type="NCBIfam" id="NF007831">
    <property type="entry name" value="PRK10542.1"/>
    <property type="match status" value="1"/>
</dbReference>
<dbReference type="PANTHER" id="PTHR44051">
    <property type="entry name" value="GLUTATHIONE S-TRANSFERASE-RELATED"/>
    <property type="match status" value="1"/>
</dbReference>
<evidence type="ECO:0000259" key="2">
    <source>
        <dbReference type="PROSITE" id="PS50405"/>
    </source>
</evidence>
<feature type="domain" description="GST N-terminal" evidence="1">
    <location>
        <begin position="1"/>
        <end position="81"/>
    </location>
</feature>
<dbReference type="CDD" id="cd03188">
    <property type="entry name" value="GST_C_Beta"/>
    <property type="match status" value="1"/>
</dbReference>
<evidence type="ECO:0000313" key="3">
    <source>
        <dbReference type="EMBL" id="SFP66624.1"/>
    </source>
</evidence>
<dbReference type="Gene3D" id="1.20.1050.10">
    <property type="match status" value="1"/>
</dbReference>
<dbReference type="InterPro" id="IPR036249">
    <property type="entry name" value="Thioredoxin-like_sf"/>
</dbReference>
<dbReference type="SFLD" id="SFLDG01150">
    <property type="entry name" value="Main.1:_Beta-like"/>
    <property type="match status" value="1"/>
</dbReference>
<dbReference type="Proteomes" id="UP000182400">
    <property type="component" value="Unassembled WGS sequence"/>
</dbReference>
<dbReference type="RefSeq" id="WP_074941594.1">
    <property type="nucleotide sequence ID" value="NZ_FOWP01000019.1"/>
</dbReference>
<dbReference type="PROSITE" id="PS50405">
    <property type="entry name" value="GST_CTER"/>
    <property type="match status" value="1"/>
</dbReference>
<dbReference type="SUPFAM" id="SSF47616">
    <property type="entry name" value="GST C-terminal domain-like"/>
    <property type="match status" value="1"/>
</dbReference>
<name>A0A1I5S7E6_9GAMM</name>
<dbReference type="InterPro" id="IPR004045">
    <property type="entry name" value="Glutathione_S-Trfase_N"/>
</dbReference>
<dbReference type="Gene3D" id="3.40.30.10">
    <property type="entry name" value="Glutaredoxin"/>
    <property type="match status" value="1"/>
</dbReference>
<dbReference type="AlphaFoldDB" id="A0A1I5S7E6"/>
<dbReference type="Pfam" id="PF00043">
    <property type="entry name" value="GST_C"/>
    <property type="match status" value="1"/>
</dbReference>
<evidence type="ECO:0000313" key="4">
    <source>
        <dbReference type="Proteomes" id="UP000182400"/>
    </source>
</evidence>
<dbReference type="InterPro" id="IPR036282">
    <property type="entry name" value="Glutathione-S-Trfase_C_sf"/>
</dbReference>
<dbReference type="SFLD" id="SFLDS00019">
    <property type="entry name" value="Glutathione_Transferase_(cytos"/>
    <property type="match status" value="1"/>
</dbReference>
<sequence>MKLYYKAGACSLSPHIALREAGIAFEMEAVDLQSKRTESGADFTEINAKGYVPALVLDNGKVLTEGAAIVQYIADLRPESGLAPANGSEARYQLQSWLSFISTELHKPMGSLFNPAQSEDWKAAAKALLSKRLNWLVTEMGAREYLLGEHFTVADGYLFTVLGWAGMVGFPLEPWPSVQAYRARIAARPKVIEALKAEGLI</sequence>
<dbReference type="InterPro" id="IPR010987">
    <property type="entry name" value="Glutathione-S-Trfase_C-like"/>
</dbReference>
<dbReference type="OrthoDB" id="8772754at2"/>
<dbReference type="GO" id="GO:0016740">
    <property type="term" value="F:transferase activity"/>
    <property type="evidence" value="ECO:0007669"/>
    <property type="project" value="UniProtKB-KW"/>
</dbReference>
<evidence type="ECO:0000259" key="1">
    <source>
        <dbReference type="PROSITE" id="PS50404"/>
    </source>
</evidence>
<dbReference type="PANTHER" id="PTHR44051:SF8">
    <property type="entry name" value="GLUTATHIONE S-TRANSFERASE GSTA"/>
    <property type="match status" value="1"/>
</dbReference>
<dbReference type="CDD" id="cd03057">
    <property type="entry name" value="GST_N_Beta"/>
    <property type="match status" value="1"/>
</dbReference>
<dbReference type="SUPFAM" id="SSF52833">
    <property type="entry name" value="Thioredoxin-like"/>
    <property type="match status" value="1"/>
</dbReference>
<dbReference type="SFLD" id="SFLDG00358">
    <property type="entry name" value="Main_(cytGST)"/>
    <property type="match status" value="1"/>
</dbReference>
<dbReference type="STRING" id="658457.SAMN05216601_11936"/>
<reference evidence="3 4" key="1">
    <citation type="submission" date="2016-10" db="EMBL/GenBank/DDBJ databases">
        <authorList>
            <person name="de Groot N.N."/>
        </authorList>
    </citation>
    <scope>NUCLEOTIDE SEQUENCE [LARGE SCALE GENOMIC DNA]</scope>
    <source>
        <strain evidence="3 4">CCUG 59231</strain>
    </source>
</reference>
<dbReference type="Pfam" id="PF13409">
    <property type="entry name" value="GST_N_2"/>
    <property type="match status" value="1"/>
</dbReference>
<keyword evidence="3" id="KW-0808">Transferase</keyword>
<dbReference type="InterPro" id="IPR040079">
    <property type="entry name" value="Glutathione_S-Trfase"/>
</dbReference>
<gene>
    <name evidence="3" type="ORF">SAMN05216601_11936</name>
</gene>
<dbReference type="PROSITE" id="PS50404">
    <property type="entry name" value="GST_NTER"/>
    <property type="match status" value="1"/>
</dbReference>